<dbReference type="SUPFAM" id="SSF54001">
    <property type="entry name" value="Cysteine proteinases"/>
    <property type="match status" value="1"/>
</dbReference>
<sequence length="262" mass="29456">MMCIFLFLYDPNLCSHPVGSGAIPSADVCIEDDFDKRFQEDLDEAMRQSLGNLSFYDDVMLRCLFFVVLCMVTMEILSSVISIVSDLSSIIQGYDTNPAGTISTSNETEVYGAGLKNAAGEYNCFLNVIIQGQMNDASEFTPNCQVLGWQNNKESVDDITATLAGISTEIDISKFYRGLDQGSKHTLVSVVWPCIRRCISYRSLYPQVCYYGQHYHCFAFKDGRWVMYDDQTVKVIGSWDDVLVMCEKGHLQPQVLFFEAVS</sequence>
<evidence type="ECO:0008006" key="5">
    <source>
        <dbReference type="Google" id="ProtNLM"/>
    </source>
</evidence>
<evidence type="ECO:0000313" key="3">
    <source>
        <dbReference type="EMBL" id="KAF8717571.1"/>
    </source>
</evidence>
<keyword evidence="1" id="KW-0833">Ubl conjugation pathway</keyword>
<accession>A0A835EV04</accession>
<dbReference type="OrthoDB" id="205782at2759"/>
<gene>
    <name evidence="3" type="ORF">HU200_025782</name>
</gene>
<dbReference type="PANTHER" id="PTHR22975:SF9">
    <property type="entry name" value="ECHINUS SPLICE FORM 3"/>
    <property type="match status" value="1"/>
</dbReference>
<dbReference type="EMBL" id="JACEFO010001716">
    <property type="protein sequence ID" value="KAF8717571.1"/>
    <property type="molecule type" value="Genomic_DNA"/>
</dbReference>
<protein>
    <recommendedName>
        <fullName evidence="5">USP domain-containing protein</fullName>
    </recommendedName>
</protein>
<dbReference type="GO" id="GO:0016787">
    <property type="term" value="F:hydrolase activity"/>
    <property type="evidence" value="ECO:0007669"/>
    <property type="project" value="UniProtKB-KW"/>
</dbReference>
<evidence type="ECO:0000256" key="2">
    <source>
        <dbReference type="ARBA" id="ARBA00022801"/>
    </source>
</evidence>
<dbReference type="PANTHER" id="PTHR22975">
    <property type="entry name" value="UBIQUITIN SPECIFIC PROTEINASE"/>
    <property type="match status" value="1"/>
</dbReference>
<dbReference type="Proteomes" id="UP000636709">
    <property type="component" value="Unassembled WGS sequence"/>
</dbReference>
<keyword evidence="2" id="KW-0378">Hydrolase</keyword>
<dbReference type="InterPro" id="IPR052398">
    <property type="entry name" value="Ubiquitin_hydrolase_53/54"/>
</dbReference>
<proteinExistence type="predicted"/>
<keyword evidence="4" id="KW-1185">Reference proteome</keyword>
<comment type="caution">
    <text evidence="3">The sequence shown here is derived from an EMBL/GenBank/DDBJ whole genome shotgun (WGS) entry which is preliminary data.</text>
</comment>
<dbReference type="AlphaFoldDB" id="A0A835EV04"/>
<name>A0A835EV04_9POAL</name>
<organism evidence="3 4">
    <name type="scientific">Digitaria exilis</name>
    <dbReference type="NCBI Taxonomy" id="1010633"/>
    <lineage>
        <taxon>Eukaryota</taxon>
        <taxon>Viridiplantae</taxon>
        <taxon>Streptophyta</taxon>
        <taxon>Embryophyta</taxon>
        <taxon>Tracheophyta</taxon>
        <taxon>Spermatophyta</taxon>
        <taxon>Magnoliopsida</taxon>
        <taxon>Liliopsida</taxon>
        <taxon>Poales</taxon>
        <taxon>Poaceae</taxon>
        <taxon>PACMAD clade</taxon>
        <taxon>Panicoideae</taxon>
        <taxon>Panicodae</taxon>
        <taxon>Paniceae</taxon>
        <taxon>Anthephorinae</taxon>
        <taxon>Digitaria</taxon>
    </lineage>
</organism>
<dbReference type="Gene3D" id="3.90.70.10">
    <property type="entry name" value="Cysteine proteinases"/>
    <property type="match status" value="1"/>
</dbReference>
<evidence type="ECO:0000313" key="4">
    <source>
        <dbReference type="Proteomes" id="UP000636709"/>
    </source>
</evidence>
<dbReference type="InterPro" id="IPR038765">
    <property type="entry name" value="Papain-like_cys_pep_sf"/>
</dbReference>
<reference evidence="3" key="1">
    <citation type="submission" date="2020-07" db="EMBL/GenBank/DDBJ databases">
        <title>Genome sequence and genetic diversity analysis of an under-domesticated orphan crop, white fonio (Digitaria exilis).</title>
        <authorList>
            <person name="Bennetzen J.L."/>
            <person name="Chen S."/>
            <person name="Ma X."/>
            <person name="Wang X."/>
            <person name="Yssel A.E.J."/>
            <person name="Chaluvadi S.R."/>
            <person name="Johnson M."/>
            <person name="Gangashetty P."/>
            <person name="Hamidou F."/>
            <person name="Sanogo M.D."/>
            <person name="Zwaenepoel A."/>
            <person name="Wallace J."/>
            <person name="Van De Peer Y."/>
            <person name="Van Deynze A."/>
        </authorList>
    </citation>
    <scope>NUCLEOTIDE SEQUENCE</scope>
    <source>
        <tissue evidence="3">Leaves</tissue>
    </source>
</reference>
<evidence type="ECO:0000256" key="1">
    <source>
        <dbReference type="ARBA" id="ARBA00022786"/>
    </source>
</evidence>